<accession>A0A0D6EN74</accession>
<evidence type="ECO:0000256" key="7">
    <source>
        <dbReference type="ARBA" id="ARBA00025795"/>
    </source>
</evidence>
<dbReference type="PROSITE" id="PS51405">
    <property type="entry name" value="HEME_HALOPEROXIDASE"/>
    <property type="match status" value="1"/>
</dbReference>
<keyword evidence="11" id="KW-1185">Reference proteome</keyword>
<gene>
    <name evidence="10" type="primary">SPOSA6832_03225</name>
</gene>
<dbReference type="Proteomes" id="UP000243876">
    <property type="component" value="Unassembled WGS sequence"/>
</dbReference>
<feature type="domain" description="Heme haloperoxidase family profile" evidence="9">
    <location>
        <begin position="1"/>
        <end position="240"/>
    </location>
</feature>
<comment type="similarity">
    <text evidence="7">Belongs to the chloroperoxidase family.</text>
</comment>
<sequence length="333" mass="35712">MANYGYLPRNGIITAEQAISASKDVFNMDYDLGAFLSFEAVAFGGNLATSVFSSAFHVRPPVHVCSRSLTVQGAVGGEDARTYSSTGIGSKEVGRQYGLDAHGRVEGDASATRQDYNLNDGDNHSGIPSWFARLVDAAKVNGGEFNHAATNALYGQNARLSLANNPTSVWQAHTIVVTLAEYGLITEFVGNGGVANYDSVAPFMGFETSNNGTVCAVFEHFPKNWFRRSTPYGLVDGVVGNLVPTFLSGPLLPNPLQDYFTTASIGGLGCALYQHFKNGLTVEMTGQSQAYTAQMNVYLQQKLLPALPVRRSPPRTSRSTLTVLTQPCSTRTS</sequence>
<dbReference type="InterPro" id="IPR000028">
    <property type="entry name" value="Chloroperoxidase"/>
</dbReference>
<dbReference type="OrthoDB" id="407298at2759"/>
<feature type="region of interest" description="Disordered" evidence="8">
    <location>
        <begin position="309"/>
        <end position="333"/>
    </location>
</feature>
<dbReference type="PANTHER" id="PTHR33577">
    <property type="entry name" value="STERIGMATOCYSTIN BIOSYNTHESIS PEROXIDASE STCC-RELATED"/>
    <property type="match status" value="1"/>
</dbReference>
<evidence type="ECO:0000256" key="1">
    <source>
        <dbReference type="ARBA" id="ARBA00001970"/>
    </source>
</evidence>
<dbReference type="InterPro" id="IPR036851">
    <property type="entry name" value="Chloroperoxidase-like_sf"/>
</dbReference>
<comment type="cofactor">
    <cofactor evidence="1">
        <name>heme b</name>
        <dbReference type="ChEBI" id="CHEBI:60344"/>
    </cofactor>
</comment>
<proteinExistence type="inferred from homology"/>
<feature type="compositionally biased region" description="Polar residues" evidence="8">
    <location>
        <begin position="324"/>
        <end position="333"/>
    </location>
</feature>
<reference evidence="11" key="1">
    <citation type="submission" date="2015-02" db="EMBL/GenBank/DDBJ databases">
        <authorList>
            <person name="Gon?alves P."/>
        </authorList>
    </citation>
    <scope>NUCLEOTIDE SEQUENCE [LARGE SCALE GENOMIC DNA]</scope>
</reference>
<keyword evidence="6" id="KW-0408">Iron</keyword>
<dbReference type="AlphaFoldDB" id="A0A0D6EN74"/>
<evidence type="ECO:0000259" key="9">
    <source>
        <dbReference type="PROSITE" id="PS51405"/>
    </source>
</evidence>
<dbReference type="PANTHER" id="PTHR33577:SF1">
    <property type="entry name" value="HEME HALOPEROXIDASE FAMILY PROFILE DOMAIN-CONTAINING PROTEIN"/>
    <property type="match status" value="1"/>
</dbReference>
<keyword evidence="5" id="KW-0560">Oxidoreductase</keyword>
<keyword evidence="2" id="KW-0575">Peroxidase</keyword>
<feature type="non-terminal residue" evidence="10">
    <location>
        <position position="1"/>
    </location>
</feature>
<protein>
    <submittedName>
        <fullName evidence="10">SPOSA6832_03225-mRNA-1:cds</fullName>
    </submittedName>
</protein>
<evidence type="ECO:0000313" key="11">
    <source>
        <dbReference type="Proteomes" id="UP000243876"/>
    </source>
</evidence>
<evidence type="ECO:0000256" key="8">
    <source>
        <dbReference type="SAM" id="MobiDB-lite"/>
    </source>
</evidence>
<feature type="compositionally biased region" description="Low complexity" evidence="8">
    <location>
        <begin position="309"/>
        <end position="323"/>
    </location>
</feature>
<dbReference type="GO" id="GO:0046872">
    <property type="term" value="F:metal ion binding"/>
    <property type="evidence" value="ECO:0007669"/>
    <property type="project" value="UniProtKB-KW"/>
</dbReference>
<dbReference type="Gene3D" id="1.10.489.10">
    <property type="entry name" value="Chloroperoxidase-like"/>
    <property type="match status" value="1"/>
</dbReference>
<evidence type="ECO:0000313" key="10">
    <source>
        <dbReference type="EMBL" id="CEQ41507.1"/>
    </source>
</evidence>
<dbReference type="Pfam" id="PF01328">
    <property type="entry name" value="Peroxidase_2"/>
    <property type="match status" value="1"/>
</dbReference>
<evidence type="ECO:0000256" key="4">
    <source>
        <dbReference type="ARBA" id="ARBA00022723"/>
    </source>
</evidence>
<keyword evidence="3" id="KW-0349">Heme</keyword>
<name>A0A0D6EN74_SPOSA</name>
<dbReference type="GO" id="GO:0004601">
    <property type="term" value="F:peroxidase activity"/>
    <property type="evidence" value="ECO:0007669"/>
    <property type="project" value="UniProtKB-KW"/>
</dbReference>
<dbReference type="SUPFAM" id="SSF47571">
    <property type="entry name" value="Cloroperoxidase"/>
    <property type="match status" value="1"/>
</dbReference>
<evidence type="ECO:0000256" key="2">
    <source>
        <dbReference type="ARBA" id="ARBA00022559"/>
    </source>
</evidence>
<keyword evidence="4" id="KW-0479">Metal-binding</keyword>
<organism evidence="10 11">
    <name type="scientific">Sporidiobolus salmonicolor</name>
    <name type="common">Yeast-like fungus</name>
    <name type="synonym">Sporobolomyces salmonicolor</name>
    <dbReference type="NCBI Taxonomy" id="5005"/>
    <lineage>
        <taxon>Eukaryota</taxon>
        <taxon>Fungi</taxon>
        <taxon>Dikarya</taxon>
        <taxon>Basidiomycota</taxon>
        <taxon>Pucciniomycotina</taxon>
        <taxon>Microbotryomycetes</taxon>
        <taxon>Sporidiobolales</taxon>
        <taxon>Sporidiobolaceae</taxon>
        <taxon>Sporobolomyces</taxon>
    </lineage>
</organism>
<evidence type="ECO:0000256" key="5">
    <source>
        <dbReference type="ARBA" id="ARBA00023002"/>
    </source>
</evidence>
<evidence type="ECO:0000256" key="6">
    <source>
        <dbReference type="ARBA" id="ARBA00023004"/>
    </source>
</evidence>
<dbReference type="EMBL" id="CENE01000015">
    <property type="protein sequence ID" value="CEQ41507.1"/>
    <property type="molecule type" value="Genomic_DNA"/>
</dbReference>
<evidence type="ECO:0000256" key="3">
    <source>
        <dbReference type="ARBA" id="ARBA00022617"/>
    </source>
</evidence>